<dbReference type="EMBL" id="BART01004739">
    <property type="protein sequence ID" value="GAG56330.1"/>
    <property type="molecule type" value="Genomic_DNA"/>
</dbReference>
<name>X0YJY5_9ZZZZ</name>
<accession>X0YJY5</accession>
<gene>
    <name evidence="1" type="ORF">S01H4_11610</name>
</gene>
<sequence>MGNIHATVAAKTTRYTGSGARNEVRVSETHLATATLDMLRKIKQK</sequence>
<proteinExistence type="predicted"/>
<evidence type="ECO:0000313" key="1">
    <source>
        <dbReference type="EMBL" id="GAG56330.1"/>
    </source>
</evidence>
<protein>
    <submittedName>
        <fullName evidence="1">Uncharacterized protein</fullName>
    </submittedName>
</protein>
<comment type="caution">
    <text evidence="1">The sequence shown here is derived from an EMBL/GenBank/DDBJ whole genome shotgun (WGS) entry which is preliminary data.</text>
</comment>
<dbReference type="AlphaFoldDB" id="X0YJY5"/>
<organism evidence="1">
    <name type="scientific">marine sediment metagenome</name>
    <dbReference type="NCBI Taxonomy" id="412755"/>
    <lineage>
        <taxon>unclassified sequences</taxon>
        <taxon>metagenomes</taxon>
        <taxon>ecological metagenomes</taxon>
    </lineage>
</organism>
<reference evidence="1" key="1">
    <citation type="journal article" date="2014" name="Front. Microbiol.">
        <title>High frequency of phylogenetically diverse reductive dehalogenase-homologous genes in deep subseafloor sedimentary metagenomes.</title>
        <authorList>
            <person name="Kawai M."/>
            <person name="Futagami T."/>
            <person name="Toyoda A."/>
            <person name="Takaki Y."/>
            <person name="Nishi S."/>
            <person name="Hori S."/>
            <person name="Arai W."/>
            <person name="Tsubouchi T."/>
            <person name="Morono Y."/>
            <person name="Uchiyama I."/>
            <person name="Ito T."/>
            <person name="Fujiyama A."/>
            <person name="Inagaki F."/>
            <person name="Takami H."/>
        </authorList>
    </citation>
    <scope>NUCLEOTIDE SEQUENCE</scope>
    <source>
        <strain evidence="1">Expedition CK06-06</strain>
    </source>
</reference>
<feature type="non-terminal residue" evidence="1">
    <location>
        <position position="45"/>
    </location>
</feature>